<organism evidence="1 2">
    <name type="scientific">Pseudarthrobacter phenanthrenivorans</name>
    <name type="common">Arthrobacter phenanthrenivorans</name>
    <dbReference type="NCBI Taxonomy" id="361575"/>
    <lineage>
        <taxon>Bacteria</taxon>
        <taxon>Bacillati</taxon>
        <taxon>Actinomycetota</taxon>
        <taxon>Actinomycetes</taxon>
        <taxon>Micrococcales</taxon>
        <taxon>Micrococcaceae</taxon>
        <taxon>Pseudarthrobacter</taxon>
    </lineage>
</organism>
<accession>A0A0B4EML4</accession>
<proteinExistence type="predicted"/>
<dbReference type="OrthoDB" id="4965096at2"/>
<comment type="caution">
    <text evidence="1">The sequence shown here is derived from an EMBL/GenBank/DDBJ whole genome shotgun (WGS) entry which is preliminary data.</text>
</comment>
<dbReference type="AlphaFoldDB" id="A0A0B4EML4"/>
<evidence type="ECO:0000313" key="2">
    <source>
        <dbReference type="Proteomes" id="UP000031196"/>
    </source>
</evidence>
<sequence>MRGRQVYSFAMIELPASYKEYLADKNEHFVDTVRPVLMQSAAEKLHGVRVVNNPTGHQAHLDDTLPFGVVLEDID</sequence>
<dbReference type="Proteomes" id="UP000031196">
    <property type="component" value="Unassembled WGS sequence"/>
</dbReference>
<dbReference type="RefSeq" id="WP_043451041.1">
    <property type="nucleotide sequence ID" value="NZ_JBFBKS010000002.1"/>
</dbReference>
<name>A0A0B4EML4_PSEPS</name>
<gene>
    <name evidence="1" type="ORF">RM50_06495</name>
</gene>
<dbReference type="EMBL" id="JWTB01000012">
    <property type="protein sequence ID" value="KIC67923.1"/>
    <property type="molecule type" value="Genomic_DNA"/>
</dbReference>
<protein>
    <submittedName>
        <fullName evidence="1">Uncharacterized protein</fullName>
    </submittedName>
</protein>
<reference evidence="1 2" key="1">
    <citation type="submission" date="2014-12" db="EMBL/GenBank/DDBJ databases">
        <title>Genome sequencing of Arthrobacter phenanthrenivorans SWC37.</title>
        <authorList>
            <person name="Tan P.W."/>
            <person name="Chan K.-G."/>
        </authorList>
    </citation>
    <scope>NUCLEOTIDE SEQUENCE [LARGE SCALE GENOMIC DNA]</scope>
    <source>
        <strain evidence="1 2">SWC37</strain>
    </source>
</reference>
<evidence type="ECO:0000313" key="1">
    <source>
        <dbReference type="EMBL" id="KIC67923.1"/>
    </source>
</evidence>